<dbReference type="OrthoDB" id="5240734at2"/>
<accession>A0A0U4WHE2</accession>
<protein>
    <submittedName>
        <fullName evidence="6">Colanic acid exporter</fullName>
    </submittedName>
</protein>
<proteinExistence type="predicted"/>
<evidence type="ECO:0000313" key="7">
    <source>
        <dbReference type="Proteomes" id="UP000217696"/>
    </source>
</evidence>
<evidence type="ECO:0000256" key="5">
    <source>
        <dbReference type="ARBA" id="ARBA00023136"/>
    </source>
</evidence>
<dbReference type="GO" id="GO:0005886">
    <property type="term" value="C:plasma membrane"/>
    <property type="evidence" value="ECO:0007669"/>
    <property type="project" value="UniProtKB-SubCell"/>
</dbReference>
<keyword evidence="3" id="KW-0812">Transmembrane</keyword>
<dbReference type="RefSeq" id="WP_096465877.1">
    <property type="nucleotide sequence ID" value="NZ_AP017312.1"/>
</dbReference>
<dbReference type="PANTHER" id="PTHR30250:SF11">
    <property type="entry name" value="O-ANTIGEN TRANSPORTER-RELATED"/>
    <property type="match status" value="1"/>
</dbReference>
<evidence type="ECO:0000256" key="1">
    <source>
        <dbReference type="ARBA" id="ARBA00004651"/>
    </source>
</evidence>
<keyword evidence="5" id="KW-0472">Membrane</keyword>
<dbReference type="InterPro" id="IPR002797">
    <property type="entry name" value="Polysacc_synth"/>
</dbReference>
<keyword evidence="7" id="KW-1185">Reference proteome</keyword>
<name>A0A0U4WHE2_9BACL</name>
<dbReference type="InterPro" id="IPR050833">
    <property type="entry name" value="Poly_Biosynth_Transport"/>
</dbReference>
<evidence type="ECO:0000256" key="3">
    <source>
        <dbReference type="ARBA" id="ARBA00022692"/>
    </source>
</evidence>
<evidence type="ECO:0000313" key="6">
    <source>
        <dbReference type="EMBL" id="BAU28091.1"/>
    </source>
</evidence>
<dbReference type="AlphaFoldDB" id="A0A0U4WHE2"/>
<gene>
    <name evidence="6" type="ORF">CB4_02265</name>
</gene>
<sequence length="478" mass="52072">MGKKNVFINVVYLLFSHVFIRLFTALAAIAVARYLGAEQYGMIGIGVALIGISNYFTDLGVSQTLIREATKEQADLSLLLSGYIKTRMVLTLVTAIILLVMIEAVYQNELLRQVLYYMVVPSLFGSALQGIGNTYFQVIQKMKYTALLTSVSGVITASTFYVGIVCTLPLQVLASVYGISSLIGGLLSIAMVLKRSPLRRGWDRSILQGVLYFSLGGLAVILLPQLGPIILEQVGTIEQVGYFVAAYRIPAVFLAIPGIVASAFYPLLFQYGNRAEDQEKHLSLGIVQVKLMSFFGIGSGVVLFLFADWWIFLLFGAGWEAAADILRVLSLLISLQAITIPLADSLTTKGYQKRRAVLLSVSVIFSLSTYVTLGHSWGGIGAGMAAIINELFLLVAFSCANPVGWRLIWGGTKVNVLASGMVLLLASLGLTKLHPLSGIPLLLLLYVLLVLSMDASLRKMIQTKFREKRAKQKTSSFT</sequence>
<keyword evidence="4" id="KW-1133">Transmembrane helix</keyword>
<keyword evidence="2" id="KW-1003">Cell membrane</keyword>
<organism evidence="6 7">
    <name type="scientific">Aneurinibacillus soli</name>
    <dbReference type="NCBI Taxonomy" id="1500254"/>
    <lineage>
        <taxon>Bacteria</taxon>
        <taxon>Bacillati</taxon>
        <taxon>Bacillota</taxon>
        <taxon>Bacilli</taxon>
        <taxon>Bacillales</taxon>
        <taxon>Paenibacillaceae</taxon>
        <taxon>Aneurinibacillus group</taxon>
        <taxon>Aneurinibacillus</taxon>
    </lineage>
</organism>
<dbReference type="PANTHER" id="PTHR30250">
    <property type="entry name" value="PST FAMILY PREDICTED COLANIC ACID TRANSPORTER"/>
    <property type="match status" value="1"/>
</dbReference>
<evidence type="ECO:0000256" key="4">
    <source>
        <dbReference type="ARBA" id="ARBA00022989"/>
    </source>
</evidence>
<dbReference type="KEGG" id="asoc:CB4_02265"/>
<reference evidence="6 7" key="1">
    <citation type="submission" date="2015-12" db="EMBL/GenBank/DDBJ databases">
        <title>Genome sequence of Aneurinibacillus soli.</title>
        <authorList>
            <person name="Lee J.S."/>
            <person name="Lee K.C."/>
            <person name="Kim K.K."/>
            <person name="Lee B.W."/>
        </authorList>
    </citation>
    <scope>NUCLEOTIDE SEQUENCE [LARGE SCALE GENOMIC DNA]</scope>
    <source>
        <strain evidence="6 7">CB4</strain>
    </source>
</reference>
<dbReference type="Pfam" id="PF01943">
    <property type="entry name" value="Polysacc_synt"/>
    <property type="match status" value="1"/>
</dbReference>
<dbReference type="Proteomes" id="UP000217696">
    <property type="component" value="Chromosome"/>
</dbReference>
<dbReference type="EMBL" id="AP017312">
    <property type="protein sequence ID" value="BAU28091.1"/>
    <property type="molecule type" value="Genomic_DNA"/>
</dbReference>
<comment type="subcellular location">
    <subcellularLocation>
        <location evidence="1">Cell membrane</location>
        <topology evidence="1">Multi-pass membrane protein</topology>
    </subcellularLocation>
</comment>
<evidence type="ECO:0000256" key="2">
    <source>
        <dbReference type="ARBA" id="ARBA00022475"/>
    </source>
</evidence>